<dbReference type="EMBL" id="CP159373">
    <property type="protein sequence ID" value="XCN72433.1"/>
    <property type="molecule type" value="Genomic_DNA"/>
</dbReference>
<organism evidence="3">
    <name type="scientific">Candidatus Electrothrix aestuarii</name>
    <dbReference type="NCBI Taxonomy" id="3062594"/>
    <lineage>
        <taxon>Bacteria</taxon>
        <taxon>Pseudomonadati</taxon>
        <taxon>Thermodesulfobacteriota</taxon>
        <taxon>Desulfobulbia</taxon>
        <taxon>Desulfobulbales</taxon>
        <taxon>Desulfobulbaceae</taxon>
        <taxon>Candidatus Electrothrix</taxon>
    </lineage>
</organism>
<proteinExistence type="predicted"/>
<evidence type="ECO:0008006" key="4">
    <source>
        <dbReference type="Google" id="ProtNLM"/>
    </source>
</evidence>
<dbReference type="KEGG" id="eaj:Q3M24_03965"/>
<reference evidence="3" key="2">
    <citation type="submission" date="2024-06" db="EMBL/GenBank/DDBJ databases">
        <authorList>
            <person name="Plum-Jensen L.E."/>
            <person name="Schramm A."/>
            <person name="Marshall I.P.G."/>
        </authorList>
    </citation>
    <scope>NUCLEOTIDE SEQUENCE</scope>
    <source>
        <strain evidence="3">Rat1</strain>
    </source>
</reference>
<name>A0AAU8LYW2_9BACT</name>
<dbReference type="AlphaFoldDB" id="A0AAU8LYW2"/>
<evidence type="ECO:0000313" key="2">
    <source>
        <dbReference type="EMBL" id="XCN73922.1"/>
    </source>
</evidence>
<protein>
    <recommendedName>
        <fullName evidence="4">Transposase</fullName>
    </recommendedName>
</protein>
<dbReference type="KEGG" id="eaj:Q3M24_05975"/>
<accession>A0AAU8LYW2</accession>
<dbReference type="KEGG" id="eaj:Q3M24_19390"/>
<gene>
    <name evidence="2" type="ORF">Q3M24_03965</name>
    <name evidence="3" type="ORF">Q3M24_05975</name>
    <name evidence="1" type="ORF">Q3M24_19390</name>
</gene>
<reference evidence="3" key="1">
    <citation type="journal article" date="2024" name="Syst. Appl. Microbiol.">
        <title>First single-strain enrichments of Electrothrix cable bacteria, description of E. aestuarii sp. nov. and E. rattekaaiensis sp. nov., and proposal of a cable bacteria taxonomy following the rules of the SeqCode.</title>
        <authorList>
            <person name="Plum-Jensen L.E."/>
            <person name="Schramm A."/>
            <person name="Marshall I.P.G."/>
        </authorList>
    </citation>
    <scope>NUCLEOTIDE SEQUENCE</scope>
    <source>
        <strain evidence="3">Rat1</strain>
    </source>
</reference>
<sequence length="67" mass="7549">MKTAHYTSEVEEGMQLFAATLNERDFRRYAAIEALKLGHGGISYISKLLSLDPKTISKGIKEILKKH</sequence>
<dbReference type="EMBL" id="CP159373">
    <property type="protein sequence ID" value="XCN73922.1"/>
    <property type="molecule type" value="Genomic_DNA"/>
</dbReference>
<evidence type="ECO:0000313" key="3">
    <source>
        <dbReference type="EMBL" id="XCN74294.1"/>
    </source>
</evidence>
<evidence type="ECO:0000313" key="1">
    <source>
        <dbReference type="EMBL" id="XCN72433.1"/>
    </source>
</evidence>
<dbReference type="EMBL" id="CP159373">
    <property type="protein sequence ID" value="XCN74294.1"/>
    <property type="molecule type" value="Genomic_DNA"/>
</dbReference>